<evidence type="ECO:0000313" key="1">
    <source>
        <dbReference type="EMBL" id="KAK3081263.1"/>
    </source>
</evidence>
<dbReference type="EMBL" id="JAWDJW010000224">
    <property type="protein sequence ID" value="KAK3081263.1"/>
    <property type="molecule type" value="Genomic_DNA"/>
</dbReference>
<evidence type="ECO:0000313" key="2">
    <source>
        <dbReference type="Proteomes" id="UP001186974"/>
    </source>
</evidence>
<sequence length="339" mass="36989">MSSPLSKSRISAPMPISINTDTSPFLPALEHISFSLTDGTNIPPPEPSPPLDPSSSPPSPSPSPSPSSPSRPSFERERSQTPEPNGGPLSSHPTTPVRSGAFPLSRTTSPNPLERLNSVARSNSTYLHEHLSRSPPHNLRKQPSRGSTLDLRQQYSTNPPTYVTNPQPPPPPPTKRTSAVRRLLSLGRSNSNSGHNNHNNKDEYVPSYVASKQSVDSYRRPSTSMSGFNNGPEPRPSIALTNKDSNASLRRKSSWFGSVSSSGRRKSGFFMIGRVDEADIMHDEMMERDSMETTMTAMKVVAMGPMPPPPMLPEVRDIEKGKGLGGIEFGVEDMFRDIK</sequence>
<dbReference type="Proteomes" id="UP001186974">
    <property type="component" value="Unassembled WGS sequence"/>
</dbReference>
<proteinExistence type="predicted"/>
<organism evidence="1 2">
    <name type="scientific">Coniosporium uncinatum</name>
    <dbReference type="NCBI Taxonomy" id="93489"/>
    <lineage>
        <taxon>Eukaryota</taxon>
        <taxon>Fungi</taxon>
        <taxon>Dikarya</taxon>
        <taxon>Ascomycota</taxon>
        <taxon>Pezizomycotina</taxon>
        <taxon>Dothideomycetes</taxon>
        <taxon>Dothideomycetes incertae sedis</taxon>
        <taxon>Coniosporium</taxon>
    </lineage>
</organism>
<keyword evidence="2" id="KW-1185">Reference proteome</keyword>
<accession>A0ACC3DWS7</accession>
<reference evidence="1" key="1">
    <citation type="submission" date="2024-09" db="EMBL/GenBank/DDBJ databases">
        <title>Black Yeasts Isolated from many extreme environments.</title>
        <authorList>
            <person name="Coleine C."/>
            <person name="Stajich J.E."/>
            <person name="Selbmann L."/>
        </authorList>
    </citation>
    <scope>NUCLEOTIDE SEQUENCE</scope>
    <source>
        <strain evidence="1">CCFEE 5737</strain>
    </source>
</reference>
<gene>
    <name evidence="1" type="ORF">LTS18_008546</name>
</gene>
<protein>
    <submittedName>
        <fullName evidence="1">Uncharacterized protein</fullName>
    </submittedName>
</protein>
<comment type="caution">
    <text evidence="1">The sequence shown here is derived from an EMBL/GenBank/DDBJ whole genome shotgun (WGS) entry which is preliminary data.</text>
</comment>
<name>A0ACC3DWS7_9PEZI</name>